<protein>
    <submittedName>
        <fullName evidence="6">Alpha-mannosidase</fullName>
    </submittedName>
</protein>
<dbReference type="GO" id="GO:0009313">
    <property type="term" value="P:oligosaccharide catabolic process"/>
    <property type="evidence" value="ECO:0007669"/>
    <property type="project" value="TreeGrafter"/>
</dbReference>
<dbReference type="InterPro" id="IPR011682">
    <property type="entry name" value="Glyco_hydro_38_C"/>
</dbReference>
<sequence>MSKKVAHVIPHTHWDREWYMPYEKHHARLIALMDTLLDTLERDDQFRSFHLDGQTIILEDYLQVRPENRERLTELIRQGKIAIGPWYVLQDEFLTSSEANVRNLLIGHKDAQVYGPVAKIGYFPDSFGNMGQAPQLLKQAGIGNAVFGRGVKPTGFNNSVADSAAYESPFSEMVWRAPDGSEVLGILFANWYHNGMEIPVGDEEARAYWPERFANVERFASTPQLLFMNGCDHQPVQTDLTAALDTARRLYPDYEFRISTFSEYVAAVEQSIDKPLTVVEGELRSQRTDGWGTLVNTASARVYVKQANVKGQALLEKIAEPSAAFSALLGREYPRPLLDYAWKTLMQNHPHDSICGCSVDEVHAEMMTRFAKSRHVAEALVQESGRFLAGRTDTSAFAGRSAVPFVVMNYAGGARSGAAVVELEIAKVLLGYDRSAEIYEELERLDIAGGVIVDERLQPVAADIEDLSVKFGYALPDDRFRQPYMARRIKVTLKAEQVPGMGHRAYAWLPASEGMRLPAAIPPADELGNEYFSIVVQSNGSLTLTDKETGAVYENLCVYENVGDIGNEYVFKQDGDNRILTTRDLTAETRIVSATAVATVVEIVHRWEIPAEADASLQSERAKIVPVSRRVAGRSERTVPLVISTRVTIEQGSRALKITASFDNQAKDHRLRALFPSGISSDIHYVDSVFEIAERPNEPAAEWINPSNAQHQQAFVALDDEARGLAVANIGLNEYEVLGDDRRTIAVTLLRAVGELGDWGVFPTPEAQCQGSQSVEFAIIPYGGRNDRCEAAAEAYAFQTPWTAEQTEVHAGDLPPVHGWLDWSGEQLALSAVKGGEFPGQYVVRWYNLSGSATELVLRPDSGRPLLGDNGKSPTGWRFSNILEQPLHELEADSDGVVRLPIKPREIVTLLWSPPVV</sequence>
<dbReference type="PANTHER" id="PTHR46017">
    <property type="entry name" value="ALPHA-MANNOSIDASE 2C1"/>
    <property type="match status" value="1"/>
</dbReference>
<dbReference type="InterPro" id="IPR037094">
    <property type="entry name" value="Glyco_hydro_38_cen_sf"/>
</dbReference>
<evidence type="ECO:0000256" key="3">
    <source>
        <dbReference type="ARBA" id="ARBA00022801"/>
    </source>
</evidence>
<dbReference type="SUPFAM" id="SSF88713">
    <property type="entry name" value="Glycoside hydrolase/deacetylase"/>
    <property type="match status" value="1"/>
</dbReference>
<dbReference type="RefSeq" id="WP_116059880.1">
    <property type="nucleotide sequence ID" value="NZ_QRDZ01000004.1"/>
</dbReference>
<dbReference type="Pfam" id="PF07748">
    <property type="entry name" value="Glyco_hydro_38C"/>
    <property type="match status" value="1"/>
</dbReference>
<dbReference type="GO" id="GO:0046872">
    <property type="term" value="F:metal ion binding"/>
    <property type="evidence" value="ECO:0007669"/>
    <property type="project" value="UniProtKB-KW"/>
</dbReference>
<dbReference type="SMART" id="SM00872">
    <property type="entry name" value="Alpha-mann_mid"/>
    <property type="match status" value="1"/>
</dbReference>
<dbReference type="InterPro" id="IPR011013">
    <property type="entry name" value="Gal_mutarotase_sf_dom"/>
</dbReference>
<dbReference type="EMBL" id="QRDZ01000004">
    <property type="protein sequence ID" value="RED85459.1"/>
    <property type="molecule type" value="Genomic_DNA"/>
</dbReference>
<comment type="caution">
    <text evidence="6">The sequence shown here is derived from an EMBL/GenBank/DDBJ whole genome shotgun (WGS) entry which is preliminary data.</text>
</comment>
<dbReference type="PANTHER" id="PTHR46017:SF2">
    <property type="entry name" value="MANNOSYLGLYCERATE HYDROLASE"/>
    <property type="match status" value="1"/>
</dbReference>
<dbReference type="SUPFAM" id="SSF74650">
    <property type="entry name" value="Galactose mutarotase-like"/>
    <property type="match status" value="1"/>
</dbReference>
<dbReference type="InterPro" id="IPR011330">
    <property type="entry name" value="Glyco_hydro/deAcase_b/a-brl"/>
</dbReference>
<dbReference type="Proteomes" id="UP000256977">
    <property type="component" value="Unassembled WGS sequence"/>
</dbReference>
<dbReference type="Gene3D" id="2.60.40.2210">
    <property type="match status" value="1"/>
</dbReference>
<keyword evidence="7" id="KW-1185">Reference proteome</keyword>
<dbReference type="Pfam" id="PF18438">
    <property type="entry name" value="Glyco_hydro_38"/>
    <property type="match status" value="1"/>
</dbReference>
<name>A0A3D9KGH2_9BACL</name>
<dbReference type="SUPFAM" id="SSF88688">
    <property type="entry name" value="Families 57/38 glycoside transferase middle domain"/>
    <property type="match status" value="1"/>
</dbReference>
<dbReference type="InterPro" id="IPR000602">
    <property type="entry name" value="Glyco_hydro_38_N"/>
</dbReference>
<dbReference type="GO" id="GO:0006013">
    <property type="term" value="P:mannose metabolic process"/>
    <property type="evidence" value="ECO:0007669"/>
    <property type="project" value="InterPro"/>
</dbReference>
<dbReference type="Pfam" id="PF01074">
    <property type="entry name" value="Glyco_hydro_38N"/>
    <property type="match status" value="1"/>
</dbReference>
<accession>A0A3D9KGH2</accession>
<dbReference type="Pfam" id="PF17677">
    <property type="entry name" value="Glyco_hydro38C2"/>
    <property type="match status" value="1"/>
</dbReference>
<proteinExistence type="inferred from homology"/>
<dbReference type="InterPro" id="IPR041509">
    <property type="entry name" value="GH38_beta-1"/>
</dbReference>
<gene>
    <name evidence="6" type="ORF">DFP98_104164</name>
</gene>
<dbReference type="InterPro" id="IPR041147">
    <property type="entry name" value="GH38_C"/>
</dbReference>
<dbReference type="GO" id="GO:0030246">
    <property type="term" value="F:carbohydrate binding"/>
    <property type="evidence" value="ECO:0007669"/>
    <property type="project" value="InterPro"/>
</dbReference>
<keyword evidence="3" id="KW-0378">Hydrolase</keyword>
<dbReference type="Gene3D" id="3.20.110.10">
    <property type="entry name" value="Glycoside hydrolase 38, N terminal domain"/>
    <property type="match status" value="1"/>
</dbReference>
<keyword evidence="4" id="KW-0326">Glycosidase</keyword>
<dbReference type="Gene3D" id="1.20.1270.50">
    <property type="entry name" value="Glycoside hydrolase family 38, central domain"/>
    <property type="match status" value="1"/>
</dbReference>
<dbReference type="InterPro" id="IPR028995">
    <property type="entry name" value="Glyco_hydro_57/38_cen_sf"/>
</dbReference>
<dbReference type="GO" id="GO:0004559">
    <property type="term" value="F:alpha-mannosidase activity"/>
    <property type="evidence" value="ECO:0007669"/>
    <property type="project" value="InterPro"/>
</dbReference>
<dbReference type="CDD" id="cd10814">
    <property type="entry name" value="GH38N_AMII_SpGH38_like"/>
    <property type="match status" value="1"/>
</dbReference>
<dbReference type="OrthoDB" id="9764050at2"/>
<dbReference type="Gene3D" id="2.70.98.30">
    <property type="entry name" value="Golgi alpha-mannosidase II, domain 4"/>
    <property type="match status" value="1"/>
</dbReference>
<evidence type="ECO:0000256" key="4">
    <source>
        <dbReference type="ARBA" id="ARBA00023295"/>
    </source>
</evidence>
<evidence type="ECO:0000313" key="6">
    <source>
        <dbReference type="EMBL" id="RED85459.1"/>
    </source>
</evidence>
<feature type="domain" description="Glycoside hydrolase family 38 central" evidence="5">
    <location>
        <begin position="297"/>
        <end position="370"/>
    </location>
</feature>
<dbReference type="InterPro" id="IPR015341">
    <property type="entry name" value="Glyco_hydro_38_cen"/>
</dbReference>
<dbReference type="Pfam" id="PF09261">
    <property type="entry name" value="Alpha-mann_mid"/>
    <property type="match status" value="1"/>
</dbReference>
<evidence type="ECO:0000313" key="7">
    <source>
        <dbReference type="Proteomes" id="UP000256977"/>
    </source>
</evidence>
<reference evidence="6 7" key="1">
    <citation type="submission" date="2018-07" db="EMBL/GenBank/DDBJ databases">
        <title>Genomic Encyclopedia of Type Strains, Phase III (KMG-III): the genomes of soil and plant-associated and newly described type strains.</title>
        <authorList>
            <person name="Whitman W."/>
        </authorList>
    </citation>
    <scope>NUCLEOTIDE SEQUENCE [LARGE SCALE GENOMIC DNA]</scope>
    <source>
        <strain evidence="6 7">CECT 7287</strain>
    </source>
</reference>
<evidence type="ECO:0000256" key="2">
    <source>
        <dbReference type="ARBA" id="ARBA00022723"/>
    </source>
</evidence>
<evidence type="ECO:0000259" key="5">
    <source>
        <dbReference type="SMART" id="SM00872"/>
    </source>
</evidence>
<dbReference type="AlphaFoldDB" id="A0A3D9KGH2"/>
<organism evidence="6 7">
    <name type="scientific">Cohnella phaseoli</name>
    <dbReference type="NCBI Taxonomy" id="456490"/>
    <lineage>
        <taxon>Bacteria</taxon>
        <taxon>Bacillati</taxon>
        <taxon>Bacillota</taxon>
        <taxon>Bacilli</taxon>
        <taxon>Bacillales</taxon>
        <taxon>Paenibacillaceae</taxon>
        <taxon>Cohnella</taxon>
    </lineage>
</organism>
<dbReference type="InterPro" id="IPR027291">
    <property type="entry name" value="Glyco_hydro_38_N_sf"/>
</dbReference>
<keyword evidence="2" id="KW-0479">Metal-binding</keyword>
<comment type="similarity">
    <text evidence="1">Belongs to the glycosyl hydrolase 38 family.</text>
</comment>
<evidence type="ECO:0000256" key="1">
    <source>
        <dbReference type="ARBA" id="ARBA00009792"/>
    </source>
</evidence>